<evidence type="ECO:0000256" key="3">
    <source>
        <dbReference type="ARBA" id="ARBA00022475"/>
    </source>
</evidence>
<comment type="subcellular location">
    <subcellularLocation>
        <location evidence="1">Cell membrane</location>
        <topology evidence="1">Multi-pass membrane protein</topology>
    </subcellularLocation>
</comment>
<dbReference type="SUPFAM" id="SSF55073">
    <property type="entry name" value="Nucleotide cyclase"/>
    <property type="match status" value="1"/>
</dbReference>
<dbReference type="Gene3D" id="3.30.70.270">
    <property type="match status" value="1"/>
</dbReference>
<feature type="transmembrane region" description="Helical" evidence="9">
    <location>
        <begin position="289"/>
        <end position="311"/>
    </location>
</feature>
<keyword evidence="6 9" id="KW-0472">Membrane</keyword>
<keyword evidence="5 9" id="KW-1133">Transmembrane helix</keyword>
<accession>A0A0C4YMC4</accession>
<dbReference type="CDD" id="cd01949">
    <property type="entry name" value="GGDEF"/>
    <property type="match status" value="1"/>
</dbReference>
<evidence type="ECO:0000313" key="12">
    <source>
        <dbReference type="Proteomes" id="UP000031843"/>
    </source>
</evidence>
<keyword evidence="4 9" id="KW-0812">Transmembrane</keyword>
<dbReference type="InterPro" id="IPR029151">
    <property type="entry name" value="Sensor-like_sf"/>
</dbReference>
<name>A0A0C4YMC4_9BURK</name>
<evidence type="ECO:0000256" key="7">
    <source>
        <dbReference type="ARBA" id="ARBA00034247"/>
    </source>
</evidence>
<dbReference type="InterPro" id="IPR033479">
    <property type="entry name" value="dCache_1"/>
</dbReference>
<feature type="domain" description="GGDEF" evidence="10">
    <location>
        <begin position="399"/>
        <end position="529"/>
    </location>
</feature>
<dbReference type="EC" id="2.7.7.65" evidence="2"/>
<evidence type="ECO:0000256" key="1">
    <source>
        <dbReference type="ARBA" id="ARBA00004651"/>
    </source>
</evidence>
<dbReference type="CDD" id="cd12912">
    <property type="entry name" value="PDC2_MCP_like"/>
    <property type="match status" value="1"/>
</dbReference>
<dbReference type="PANTHER" id="PTHR45138:SF9">
    <property type="entry name" value="DIGUANYLATE CYCLASE DGCM-RELATED"/>
    <property type="match status" value="1"/>
</dbReference>
<evidence type="ECO:0000256" key="6">
    <source>
        <dbReference type="ARBA" id="ARBA00023136"/>
    </source>
</evidence>
<dbReference type="STRING" id="68895.RR42_s2143"/>
<dbReference type="PROSITE" id="PS50887">
    <property type="entry name" value="GGDEF"/>
    <property type="match status" value="1"/>
</dbReference>
<keyword evidence="3" id="KW-1003">Cell membrane</keyword>
<dbReference type="GO" id="GO:0052621">
    <property type="term" value="F:diguanylate cyclase activity"/>
    <property type="evidence" value="ECO:0007669"/>
    <property type="project" value="UniProtKB-EC"/>
</dbReference>
<dbReference type="SUPFAM" id="SSF103190">
    <property type="entry name" value="Sensory domain-like"/>
    <property type="match status" value="2"/>
</dbReference>
<evidence type="ECO:0000259" key="10">
    <source>
        <dbReference type="PROSITE" id="PS50887"/>
    </source>
</evidence>
<evidence type="ECO:0000256" key="8">
    <source>
        <dbReference type="SAM" id="MobiDB-lite"/>
    </source>
</evidence>
<evidence type="ECO:0000313" key="11">
    <source>
        <dbReference type="EMBL" id="AJG23725.1"/>
    </source>
</evidence>
<evidence type="ECO:0000256" key="2">
    <source>
        <dbReference type="ARBA" id="ARBA00012528"/>
    </source>
</evidence>
<dbReference type="KEGG" id="cbw:RR42_s2143"/>
<evidence type="ECO:0000256" key="5">
    <source>
        <dbReference type="ARBA" id="ARBA00022989"/>
    </source>
</evidence>
<dbReference type="AlphaFoldDB" id="A0A0C4YMC4"/>
<dbReference type="InterPro" id="IPR029787">
    <property type="entry name" value="Nucleotide_cyclase"/>
</dbReference>
<dbReference type="PANTHER" id="PTHR45138">
    <property type="entry name" value="REGULATORY COMPONENTS OF SENSORY TRANSDUCTION SYSTEM"/>
    <property type="match status" value="1"/>
</dbReference>
<dbReference type="Pfam" id="PF00990">
    <property type="entry name" value="GGDEF"/>
    <property type="match status" value="1"/>
</dbReference>
<organism evidence="11 12">
    <name type="scientific">Cupriavidus basilensis</name>
    <dbReference type="NCBI Taxonomy" id="68895"/>
    <lineage>
        <taxon>Bacteria</taxon>
        <taxon>Pseudomonadati</taxon>
        <taxon>Pseudomonadota</taxon>
        <taxon>Betaproteobacteria</taxon>
        <taxon>Burkholderiales</taxon>
        <taxon>Burkholderiaceae</taxon>
        <taxon>Cupriavidus</taxon>
    </lineage>
</organism>
<feature type="region of interest" description="Disordered" evidence="8">
    <location>
        <begin position="518"/>
        <end position="538"/>
    </location>
</feature>
<reference evidence="11 12" key="1">
    <citation type="journal article" date="2015" name="Genome Announc.">
        <title>Complete Genome Sequence of Cupriavidus basilensis 4G11, Isolated from the Oak Ridge Field Research Center Site.</title>
        <authorList>
            <person name="Ray J."/>
            <person name="Waters R.J."/>
            <person name="Skerker J.M."/>
            <person name="Kuehl J.V."/>
            <person name="Price M.N."/>
            <person name="Huang J."/>
            <person name="Chakraborty R."/>
            <person name="Arkin A.P."/>
            <person name="Deutschbauer A."/>
        </authorList>
    </citation>
    <scope>NUCLEOTIDE SEQUENCE [LARGE SCALE GENOMIC DNA]</scope>
    <source>
        <strain evidence="11">4G11</strain>
    </source>
</reference>
<comment type="catalytic activity">
    <reaction evidence="7">
        <text>2 GTP = 3',3'-c-di-GMP + 2 diphosphate</text>
        <dbReference type="Rhea" id="RHEA:24898"/>
        <dbReference type="ChEBI" id="CHEBI:33019"/>
        <dbReference type="ChEBI" id="CHEBI:37565"/>
        <dbReference type="ChEBI" id="CHEBI:58805"/>
        <dbReference type="EC" id="2.7.7.65"/>
    </reaction>
</comment>
<dbReference type="Gene3D" id="3.30.450.20">
    <property type="entry name" value="PAS domain"/>
    <property type="match status" value="2"/>
</dbReference>
<proteinExistence type="predicted"/>
<dbReference type="Proteomes" id="UP000031843">
    <property type="component" value="Chromosome secondary"/>
</dbReference>
<dbReference type="FunFam" id="3.30.70.270:FF:000001">
    <property type="entry name" value="Diguanylate cyclase domain protein"/>
    <property type="match status" value="1"/>
</dbReference>
<evidence type="ECO:0000256" key="4">
    <source>
        <dbReference type="ARBA" id="ARBA00022692"/>
    </source>
</evidence>
<evidence type="ECO:0000256" key="9">
    <source>
        <dbReference type="SAM" id="Phobius"/>
    </source>
</evidence>
<protein>
    <recommendedName>
        <fullName evidence="2">diguanylate cyclase</fullName>
        <ecNumber evidence="2">2.7.7.65</ecNumber>
    </recommendedName>
</protein>
<dbReference type="NCBIfam" id="TIGR00254">
    <property type="entry name" value="GGDEF"/>
    <property type="match status" value="1"/>
</dbReference>
<dbReference type="EMBL" id="CP010537">
    <property type="protein sequence ID" value="AJG23725.1"/>
    <property type="molecule type" value="Genomic_DNA"/>
</dbReference>
<dbReference type="InterPro" id="IPR050469">
    <property type="entry name" value="Diguanylate_Cyclase"/>
</dbReference>
<dbReference type="InterPro" id="IPR000160">
    <property type="entry name" value="GGDEF_dom"/>
</dbReference>
<sequence>MSAQPCKPLPERSPKIGLGGLILLLALGSVLLTMANALYSSYRVQRDLLIRNTLEANRVYAAKLAQSTGAHLESTMQQLAYSAGLLAAAMDNPARVDEEAERLRLQTRSLNSVAIVRQDGMVLSVSPAALRRSGQSVKTDWGHTLLSTRTPAISEPFTSASGRLIIFISHPIINAEGRLLGYVGGTIYLNAKNLLHEILDNHYYRDSSYVYVVDRKGTVIFHPDDTHVGKSIFKNSVVLAVTSGAAGAQQILNQYGVEMLAGYAPVASTGWGIVAQRSTQATLADLNDLVLVTFGNSIPILLLSLVFILWFSRWISRPLGQLADDARMGTTPDGMARIERIQARYVEADRLKKALLRGMSLTSSKLDRLNHESITDALTGLRNRRGLDNALSLYELGGQSFAVITLDVDHFKSINDRYGHDVGDEVLTHIASLMRAGSRGGDMTCRNGGEEFVILLPGTTADNAFLIAERLREAVEKTPNPTGGVVTVSLGVAHFPSSAEEVGEVLKKSDIALYQAKRNGRNNTVRYQPEPAVQADSP</sequence>
<keyword evidence="12" id="KW-1185">Reference proteome</keyword>
<dbReference type="Pfam" id="PF02743">
    <property type="entry name" value="dCache_1"/>
    <property type="match status" value="1"/>
</dbReference>
<gene>
    <name evidence="11" type="ORF">RR42_s2143</name>
</gene>
<dbReference type="InterPro" id="IPR043128">
    <property type="entry name" value="Rev_trsase/Diguanyl_cyclase"/>
</dbReference>
<dbReference type="SMART" id="SM00267">
    <property type="entry name" value="GGDEF"/>
    <property type="match status" value="1"/>
</dbReference>
<dbReference type="CDD" id="cd18773">
    <property type="entry name" value="PDC1_HK_sensor"/>
    <property type="match status" value="1"/>
</dbReference>
<dbReference type="GO" id="GO:0005886">
    <property type="term" value="C:plasma membrane"/>
    <property type="evidence" value="ECO:0007669"/>
    <property type="project" value="UniProtKB-SubCell"/>
</dbReference>